<dbReference type="RefSeq" id="WP_094061281.1">
    <property type="nucleotide sequence ID" value="NZ_CP022530.1"/>
</dbReference>
<keyword evidence="15" id="KW-1185">Reference proteome</keyword>
<organism evidence="14 15">
    <name type="scientific">Bacterioplanes sanyensis</name>
    <dbReference type="NCBI Taxonomy" id="1249553"/>
    <lineage>
        <taxon>Bacteria</taxon>
        <taxon>Pseudomonadati</taxon>
        <taxon>Pseudomonadota</taxon>
        <taxon>Gammaproteobacteria</taxon>
        <taxon>Oceanospirillales</taxon>
        <taxon>Oceanospirillaceae</taxon>
        <taxon>Bacterioplanes</taxon>
    </lineage>
</organism>
<evidence type="ECO:0000256" key="10">
    <source>
        <dbReference type="ARBA" id="ARBA00023136"/>
    </source>
</evidence>
<comment type="similarity">
    <text evidence="2">Belongs to the monovalent cation:proton antiporter 2 (CPA2) transporter (TC 2.A.37) family.</text>
</comment>
<keyword evidence="9" id="KW-0406">Ion transport</keyword>
<keyword evidence="10 12" id="KW-0472">Membrane</keyword>
<dbReference type="GO" id="GO:0005886">
    <property type="term" value="C:plasma membrane"/>
    <property type="evidence" value="ECO:0007669"/>
    <property type="project" value="TreeGrafter"/>
</dbReference>
<dbReference type="Proteomes" id="UP000202440">
    <property type="component" value="Chromosome"/>
</dbReference>
<dbReference type="Gene3D" id="3.40.50.720">
    <property type="entry name" value="NAD(P)-binding Rossmann-like Domain"/>
    <property type="match status" value="1"/>
</dbReference>
<feature type="transmembrane region" description="Helical" evidence="12">
    <location>
        <begin position="340"/>
        <end position="361"/>
    </location>
</feature>
<dbReference type="InterPro" id="IPR038770">
    <property type="entry name" value="Na+/solute_symporter_sf"/>
</dbReference>
<dbReference type="GO" id="GO:1902600">
    <property type="term" value="P:proton transmembrane transport"/>
    <property type="evidence" value="ECO:0007669"/>
    <property type="project" value="InterPro"/>
</dbReference>
<evidence type="ECO:0000256" key="11">
    <source>
        <dbReference type="SAM" id="MobiDB-lite"/>
    </source>
</evidence>
<dbReference type="GO" id="GO:0012505">
    <property type="term" value="C:endomembrane system"/>
    <property type="evidence" value="ECO:0007669"/>
    <property type="project" value="UniProtKB-SubCell"/>
</dbReference>
<accession>A0A222FM62</accession>
<dbReference type="KEGG" id="bsan:CHH28_16140"/>
<dbReference type="PANTHER" id="PTHR46157">
    <property type="entry name" value="K(+) EFFLUX ANTIPORTER 3, CHLOROPLASTIC"/>
    <property type="match status" value="1"/>
</dbReference>
<feature type="transmembrane region" description="Helical" evidence="12">
    <location>
        <begin position="110"/>
        <end position="130"/>
    </location>
</feature>
<evidence type="ECO:0000256" key="1">
    <source>
        <dbReference type="ARBA" id="ARBA00004127"/>
    </source>
</evidence>
<dbReference type="InterPro" id="IPR036291">
    <property type="entry name" value="NAD(P)-bd_dom_sf"/>
</dbReference>
<keyword evidence="3" id="KW-0813">Transport</keyword>
<dbReference type="GO" id="GO:0015297">
    <property type="term" value="F:antiporter activity"/>
    <property type="evidence" value="ECO:0007669"/>
    <property type="project" value="UniProtKB-KW"/>
</dbReference>
<dbReference type="Pfam" id="PF00999">
    <property type="entry name" value="Na_H_Exchanger"/>
    <property type="match status" value="1"/>
</dbReference>
<evidence type="ECO:0000256" key="3">
    <source>
        <dbReference type="ARBA" id="ARBA00022448"/>
    </source>
</evidence>
<keyword evidence="6 12" id="KW-0812">Transmembrane</keyword>
<evidence type="ECO:0000259" key="13">
    <source>
        <dbReference type="PROSITE" id="PS51201"/>
    </source>
</evidence>
<dbReference type="AlphaFoldDB" id="A0A222FM62"/>
<feature type="transmembrane region" description="Helical" evidence="12">
    <location>
        <begin position="195"/>
        <end position="216"/>
    </location>
</feature>
<keyword evidence="5" id="KW-0633">Potassium transport</keyword>
<dbReference type="EMBL" id="CP022530">
    <property type="protein sequence ID" value="ASP40108.1"/>
    <property type="molecule type" value="Genomic_DNA"/>
</dbReference>
<dbReference type="OrthoDB" id="9781411at2"/>
<dbReference type="FunFam" id="3.40.50.720:FF:000036">
    <property type="entry name" value="Glutathione-regulated potassium-efflux system protein KefB"/>
    <property type="match status" value="1"/>
</dbReference>
<dbReference type="PROSITE" id="PS51201">
    <property type="entry name" value="RCK_N"/>
    <property type="match status" value="1"/>
</dbReference>
<dbReference type="SUPFAM" id="SSF51735">
    <property type="entry name" value="NAD(P)-binding Rossmann-fold domains"/>
    <property type="match status" value="1"/>
</dbReference>
<dbReference type="GO" id="GO:0006813">
    <property type="term" value="P:potassium ion transport"/>
    <property type="evidence" value="ECO:0007669"/>
    <property type="project" value="UniProtKB-KW"/>
</dbReference>
<feature type="compositionally biased region" description="Basic and acidic residues" evidence="11">
    <location>
        <begin position="608"/>
        <end position="619"/>
    </location>
</feature>
<keyword evidence="8 12" id="KW-1133">Transmembrane helix</keyword>
<feature type="transmembrane region" description="Helical" evidence="12">
    <location>
        <begin position="54"/>
        <end position="73"/>
    </location>
</feature>
<dbReference type="Gene3D" id="1.20.1530.20">
    <property type="match status" value="1"/>
</dbReference>
<feature type="transmembrane region" description="Helical" evidence="12">
    <location>
        <begin position="151"/>
        <end position="175"/>
    </location>
</feature>
<evidence type="ECO:0000256" key="9">
    <source>
        <dbReference type="ARBA" id="ARBA00023065"/>
    </source>
</evidence>
<gene>
    <name evidence="14" type="ORF">CHH28_16140</name>
</gene>
<evidence type="ECO:0000256" key="8">
    <source>
        <dbReference type="ARBA" id="ARBA00022989"/>
    </source>
</evidence>
<evidence type="ECO:0000256" key="2">
    <source>
        <dbReference type="ARBA" id="ARBA00005551"/>
    </source>
</evidence>
<evidence type="ECO:0000256" key="6">
    <source>
        <dbReference type="ARBA" id="ARBA00022692"/>
    </source>
</evidence>
<feature type="transmembrane region" description="Helical" evidence="12">
    <location>
        <begin position="85"/>
        <end position="104"/>
    </location>
</feature>
<feature type="compositionally biased region" description="Basic and acidic residues" evidence="11">
    <location>
        <begin position="628"/>
        <end position="642"/>
    </location>
</feature>
<dbReference type="NCBIfam" id="TIGR00932">
    <property type="entry name" value="2a37"/>
    <property type="match status" value="1"/>
</dbReference>
<feature type="transmembrane region" description="Helical" evidence="12">
    <location>
        <begin position="309"/>
        <end position="328"/>
    </location>
</feature>
<evidence type="ECO:0000256" key="12">
    <source>
        <dbReference type="SAM" id="Phobius"/>
    </source>
</evidence>
<feature type="transmembrane region" description="Helical" evidence="12">
    <location>
        <begin position="373"/>
        <end position="392"/>
    </location>
</feature>
<protein>
    <submittedName>
        <fullName evidence="14">Potassium transporter</fullName>
    </submittedName>
</protein>
<sequence length="642" mass="70209">MTEYFIQAFIYLIAAVIAVPLAKRLGLGSVLGYLVAGVVIGPITGLVGQETVTIQHFAEFGVVMMLFLVGMELEPHSLWQMRSKLFGLGGLQVGLTTLVVMGIASVAGQSWSVALAIGLIFALSSTAIVLQTLQEKGLSKTEGGRSAFSVLLFQDIAVIPILALIPLLALPELVAQNTSSDDHHHTLSLVADLPAWAHTLVVMGAIAFVVVGGHFLSRPLFKYVVNSGLREVFTATALMLVIGIAALMSVVGLSPALGAFLAGVVLANSEFRHELESNIEPFKGLLLGLFFITVGAGISFELLQQHASTLVIMTIAVMAGKAAILLALAKMFHIKDSNGWLFTLSLAQAGEFGFVLLSYSVQSHVLPPELAQLLSMVVALSMFLTPALFIAFDKLILPLYRRASNQRDADVIDEQGKVIIAGIGRFGQIVSRLLRANGFSTVVLDHELTQVENVRRVKIKSYFGDASRPDLLHTAGIEDASIFVIAIDQRDVAVELTHYVKHTYPNVRVLVRAFDRPHFFALKDAGADWVVSETYHSALHLGGEALTSLGIHPFRAEQLKRAFVNREQQHSQQLFDAWKAQTEEKKLSKEYTELFLQMEASISQAMQDDPHDRHSRSERGWTPPPKGYTDDLEHEYQREQGE</sequence>
<keyword evidence="4" id="KW-0050">Antiport</keyword>
<evidence type="ECO:0000256" key="4">
    <source>
        <dbReference type="ARBA" id="ARBA00022449"/>
    </source>
</evidence>
<dbReference type="InterPro" id="IPR006153">
    <property type="entry name" value="Cation/H_exchanger_TM"/>
</dbReference>
<evidence type="ECO:0000313" key="15">
    <source>
        <dbReference type="Proteomes" id="UP000202440"/>
    </source>
</evidence>
<feature type="domain" description="RCK N-terminal" evidence="13">
    <location>
        <begin position="415"/>
        <end position="532"/>
    </location>
</feature>
<reference evidence="14 15" key="1">
    <citation type="submission" date="2017-07" db="EMBL/GenBank/DDBJ databases">
        <title>Annotated genome sequence of Bacterioplanes sanyensis isolated from Red Sea.</title>
        <authorList>
            <person name="Rehman Z.U."/>
        </authorList>
    </citation>
    <scope>NUCLEOTIDE SEQUENCE [LARGE SCALE GENOMIC DNA]</scope>
    <source>
        <strain evidence="14 15">NV9</strain>
    </source>
</reference>
<comment type="subcellular location">
    <subcellularLocation>
        <location evidence="1">Endomembrane system</location>
        <topology evidence="1">Multi-pass membrane protein</topology>
    </subcellularLocation>
</comment>
<evidence type="ECO:0000256" key="5">
    <source>
        <dbReference type="ARBA" id="ARBA00022538"/>
    </source>
</evidence>
<dbReference type="InterPro" id="IPR004771">
    <property type="entry name" value="K/H_exchanger"/>
</dbReference>
<proteinExistence type="inferred from homology"/>
<dbReference type="PANTHER" id="PTHR46157:SF4">
    <property type="entry name" value="K(+) EFFLUX ANTIPORTER 3, CHLOROPLASTIC"/>
    <property type="match status" value="1"/>
</dbReference>
<dbReference type="GO" id="GO:0008324">
    <property type="term" value="F:monoatomic cation transmembrane transporter activity"/>
    <property type="evidence" value="ECO:0007669"/>
    <property type="project" value="InterPro"/>
</dbReference>
<evidence type="ECO:0000256" key="7">
    <source>
        <dbReference type="ARBA" id="ARBA00022958"/>
    </source>
</evidence>
<evidence type="ECO:0000313" key="14">
    <source>
        <dbReference type="EMBL" id="ASP40108.1"/>
    </source>
</evidence>
<feature type="transmembrane region" description="Helical" evidence="12">
    <location>
        <begin position="30"/>
        <end position="48"/>
    </location>
</feature>
<feature type="region of interest" description="Disordered" evidence="11">
    <location>
        <begin position="602"/>
        <end position="642"/>
    </location>
</feature>
<name>A0A222FM62_9GAMM</name>
<keyword evidence="7" id="KW-0630">Potassium</keyword>
<dbReference type="InterPro" id="IPR003148">
    <property type="entry name" value="RCK_N"/>
</dbReference>
<dbReference type="Pfam" id="PF02254">
    <property type="entry name" value="TrkA_N"/>
    <property type="match status" value="1"/>
</dbReference>
<feature type="transmembrane region" description="Helical" evidence="12">
    <location>
        <begin position="6"/>
        <end position="23"/>
    </location>
</feature>
<feature type="transmembrane region" description="Helical" evidence="12">
    <location>
        <begin position="283"/>
        <end position="303"/>
    </location>
</feature>